<reference evidence="2 3" key="1">
    <citation type="submission" date="2019-03" db="EMBL/GenBank/DDBJ databases">
        <title>The genome sequence of a newly discovered highly antifungal drug resistant Aspergillus species, Aspergillus tanneri NIH 1004.</title>
        <authorList>
            <person name="Mounaud S."/>
            <person name="Singh I."/>
            <person name="Joardar V."/>
            <person name="Pakala S."/>
            <person name="Pakala S."/>
            <person name="Venepally P."/>
            <person name="Hoover J."/>
            <person name="Nierman W."/>
            <person name="Chung J."/>
            <person name="Losada L."/>
        </authorList>
    </citation>
    <scope>NUCLEOTIDE SEQUENCE [LARGE SCALE GENOMIC DNA]</scope>
    <source>
        <strain evidence="2 3">NIH1004</strain>
    </source>
</reference>
<dbReference type="PANTHER" id="PTHR43712">
    <property type="entry name" value="PUTATIVE (AFU_ORTHOLOGUE AFUA_4G14580)-RELATED"/>
    <property type="match status" value="1"/>
</dbReference>
<feature type="domain" description="O-methyltransferase dimerisation" evidence="1">
    <location>
        <begin position="92"/>
        <end position="161"/>
    </location>
</feature>
<dbReference type="AlphaFoldDB" id="A0A4S3JUW8"/>
<dbReference type="PANTHER" id="PTHR43712:SF1">
    <property type="entry name" value="HYPOTHETICAL O-METHYLTRANSFERASE (EUROFUNG)-RELATED"/>
    <property type="match status" value="1"/>
</dbReference>
<gene>
    <name evidence="2" type="ORF">EYZ11_001356</name>
</gene>
<dbReference type="InterPro" id="IPR012967">
    <property type="entry name" value="COMT_dimerisation"/>
</dbReference>
<evidence type="ECO:0000313" key="2">
    <source>
        <dbReference type="EMBL" id="THC99181.1"/>
    </source>
</evidence>
<dbReference type="Gene3D" id="1.10.10.10">
    <property type="entry name" value="Winged helix-like DNA-binding domain superfamily/Winged helix DNA-binding domain"/>
    <property type="match status" value="1"/>
</dbReference>
<dbReference type="Proteomes" id="UP000308092">
    <property type="component" value="Unassembled WGS sequence"/>
</dbReference>
<protein>
    <recommendedName>
        <fullName evidence="1">O-methyltransferase dimerisation domain-containing protein</fullName>
    </recommendedName>
</protein>
<evidence type="ECO:0000313" key="3">
    <source>
        <dbReference type="Proteomes" id="UP000308092"/>
    </source>
</evidence>
<dbReference type="InterPro" id="IPR036390">
    <property type="entry name" value="WH_DNA-bd_sf"/>
</dbReference>
<organism evidence="2 3">
    <name type="scientific">Aspergillus tanneri</name>
    <dbReference type="NCBI Taxonomy" id="1220188"/>
    <lineage>
        <taxon>Eukaryota</taxon>
        <taxon>Fungi</taxon>
        <taxon>Dikarya</taxon>
        <taxon>Ascomycota</taxon>
        <taxon>Pezizomycotina</taxon>
        <taxon>Eurotiomycetes</taxon>
        <taxon>Eurotiomycetidae</taxon>
        <taxon>Eurotiales</taxon>
        <taxon>Aspergillaceae</taxon>
        <taxon>Aspergillus</taxon>
        <taxon>Aspergillus subgen. Circumdati</taxon>
    </lineage>
</organism>
<dbReference type="EMBL" id="SOSA01000024">
    <property type="protein sequence ID" value="THC99181.1"/>
    <property type="molecule type" value="Genomic_DNA"/>
</dbReference>
<dbReference type="Gene3D" id="3.40.50.150">
    <property type="entry name" value="Vaccinia Virus protein VP39"/>
    <property type="match status" value="1"/>
</dbReference>
<proteinExistence type="predicted"/>
<evidence type="ECO:0000259" key="1">
    <source>
        <dbReference type="Pfam" id="PF08100"/>
    </source>
</evidence>
<accession>A0A4S3JUW8</accession>
<dbReference type="GO" id="GO:0046983">
    <property type="term" value="F:protein dimerization activity"/>
    <property type="evidence" value="ECO:0007669"/>
    <property type="project" value="InterPro"/>
</dbReference>
<dbReference type="InterPro" id="IPR036388">
    <property type="entry name" value="WH-like_DNA-bd_sf"/>
</dbReference>
<keyword evidence="3" id="KW-1185">Reference proteome</keyword>
<dbReference type="Pfam" id="PF08100">
    <property type="entry name" value="Dimerisation"/>
    <property type="match status" value="1"/>
</dbReference>
<sequence length="301" mass="33414">MSPTLDMLSNARIYGHSNDNADRPSLSDGCIALQLNDPNAVPTLLKQIEKNGSTFRLNDGAASSVRLDLLNAARFLVYALETPREAMSTTFAAIEISVNLGLFKFLAVDDRPKSATELANATGAELVFLARILRHLAAMGVIKESGPDMYCRTGFSKAMTTPRFGDSYPCILHFFEFLQANPAISSLFHNHMSTYHLGRPSWIDDGFYPIEERLIRIASSSPEDVLIVDVGGSLGHDLSEFRRKFLQAPGRLVLQDLPTMLSQVENLDTDIELMAHDFFKVQPVKSASDIFSPRLWEEMTL</sequence>
<dbReference type="InterPro" id="IPR029063">
    <property type="entry name" value="SAM-dependent_MTases_sf"/>
</dbReference>
<name>A0A4S3JUW8_9EURO</name>
<comment type="caution">
    <text evidence="2">The sequence shown here is derived from an EMBL/GenBank/DDBJ whole genome shotgun (WGS) entry which is preliminary data.</text>
</comment>
<dbReference type="SUPFAM" id="SSF46785">
    <property type="entry name" value="Winged helix' DNA-binding domain"/>
    <property type="match status" value="1"/>
</dbReference>
<dbReference type="VEuPathDB" id="FungiDB:EYZ11_001356"/>
<dbReference type="SUPFAM" id="SSF53335">
    <property type="entry name" value="S-adenosyl-L-methionine-dependent methyltransferases"/>
    <property type="match status" value="1"/>
</dbReference>